<dbReference type="GeneID" id="79382403"/>
<dbReference type="HOGENOM" id="CLU_3250635_0_0_10"/>
<proteinExistence type="predicted"/>
<gene>
    <name evidence="1" type="ORF">HMPREF9456_03379</name>
</gene>
<accession>F8X570</accession>
<protein>
    <submittedName>
        <fullName evidence="1">Uncharacterized protein</fullName>
    </submittedName>
</protein>
<keyword evidence="2" id="KW-1185">Reference proteome</keyword>
<evidence type="ECO:0000313" key="2">
    <source>
        <dbReference type="Proteomes" id="UP000006420"/>
    </source>
</evidence>
<sequence>MKHLTFKQARQEATTYNMLLAKGFIQPDNQKPLDEAIESVFE</sequence>
<dbReference type="Proteomes" id="UP000006420">
    <property type="component" value="Unassembled WGS sequence"/>
</dbReference>
<dbReference type="AlphaFoldDB" id="F8X570"/>
<reference evidence="1 2" key="1">
    <citation type="submission" date="2011-04" db="EMBL/GenBank/DDBJ databases">
        <title>The Genome Sequence of Dysgonomonas mossii DSM 22836.</title>
        <authorList>
            <consortium name="The Broad Institute Genome Sequencing Platform"/>
            <person name="Earl A."/>
            <person name="Ward D."/>
            <person name="Feldgarden M."/>
            <person name="Gevers D."/>
            <person name="Pudlo N."/>
            <person name="Martens E."/>
            <person name="Allen-Vercoe E."/>
            <person name="Young S.K."/>
            <person name="Zeng Q."/>
            <person name="Gargeya S."/>
            <person name="Fitzgerald M."/>
            <person name="Haas B."/>
            <person name="Abouelleil A."/>
            <person name="Alvarado L."/>
            <person name="Arachchi H.M."/>
            <person name="Berlin A."/>
            <person name="Brown A."/>
            <person name="Chapman S.B."/>
            <person name="Chen Z."/>
            <person name="Dunbar C."/>
            <person name="Freedman E."/>
            <person name="Gearin G."/>
            <person name="Gellesch M."/>
            <person name="Goldberg J."/>
            <person name="Griggs A."/>
            <person name="Gujja S."/>
            <person name="Heiman D."/>
            <person name="Howarth C."/>
            <person name="Larson L."/>
            <person name="Lui A."/>
            <person name="MacDonald P.J.P."/>
            <person name="Mehta T."/>
            <person name="Montmayeur A."/>
            <person name="Murphy C."/>
            <person name="Neiman D."/>
            <person name="Pearson M."/>
            <person name="Priest M."/>
            <person name="Roberts A."/>
            <person name="Saif S."/>
            <person name="Shea T."/>
            <person name="Shenoy N."/>
            <person name="Sisk P."/>
            <person name="Stolte C."/>
            <person name="Sykes S."/>
            <person name="Yandava C."/>
            <person name="Wortman J."/>
            <person name="Nusbaum C."/>
            <person name="Birren B."/>
        </authorList>
    </citation>
    <scope>NUCLEOTIDE SEQUENCE [LARGE SCALE GENOMIC DNA]</scope>
    <source>
        <strain evidence="1 2">DSM 22836</strain>
    </source>
</reference>
<evidence type="ECO:0000313" key="1">
    <source>
        <dbReference type="EMBL" id="EGK04676.1"/>
    </source>
</evidence>
<name>F8X570_9BACT</name>
<dbReference type="STRING" id="742767.HMPREF9456_03379"/>
<dbReference type="EMBL" id="ADLW01000022">
    <property type="protein sequence ID" value="EGK04676.1"/>
    <property type="molecule type" value="Genomic_DNA"/>
</dbReference>
<organism evidence="1 2">
    <name type="scientific">Dysgonomonas mossii DSM 22836</name>
    <dbReference type="NCBI Taxonomy" id="742767"/>
    <lineage>
        <taxon>Bacteria</taxon>
        <taxon>Pseudomonadati</taxon>
        <taxon>Bacteroidota</taxon>
        <taxon>Bacteroidia</taxon>
        <taxon>Bacteroidales</taxon>
        <taxon>Dysgonomonadaceae</taxon>
        <taxon>Dysgonomonas</taxon>
    </lineage>
</organism>
<comment type="caution">
    <text evidence="1">The sequence shown here is derived from an EMBL/GenBank/DDBJ whole genome shotgun (WGS) entry which is preliminary data.</text>
</comment>
<dbReference type="RefSeq" id="WP_006844746.1">
    <property type="nucleotide sequence ID" value="NZ_AQWJ01000014.1"/>
</dbReference>